<proteinExistence type="predicted"/>
<evidence type="ECO:0000313" key="1">
    <source>
        <dbReference type="EMBL" id="KYM78644.1"/>
    </source>
</evidence>
<reference evidence="1 2" key="1">
    <citation type="submission" date="2015-09" db="EMBL/GenBank/DDBJ databases">
        <title>Atta colombica WGS genome.</title>
        <authorList>
            <person name="Nygaard S."/>
            <person name="Hu H."/>
            <person name="Boomsma J."/>
            <person name="Zhang G."/>
        </authorList>
    </citation>
    <scope>NUCLEOTIDE SEQUENCE [LARGE SCALE GENOMIC DNA]</scope>
    <source>
        <strain evidence="1">Treedump-2</strain>
        <tissue evidence="1">Whole body</tissue>
    </source>
</reference>
<name>A0A151I0J8_9HYME</name>
<dbReference type="EMBL" id="KQ976647">
    <property type="protein sequence ID" value="KYM78644.1"/>
    <property type="molecule type" value="Genomic_DNA"/>
</dbReference>
<accession>A0A151I0J8</accession>
<evidence type="ECO:0000313" key="2">
    <source>
        <dbReference type="Proteomes" id="UP000078540"/>
    </source>
</evidence>
<gene>
    <name evidence="1" type="ORF">ALC53_10915</name>
</gene>
<organism evidence="1 2">
    <name type="scientific">Atta colombica</name>
    <dbReference type="NCBI Taxonomy" id="520822"/>
    <lineage>
        <taxon>Eukaryota</taxon>
        <taxon>Metazoa</taxon>
        <taxon>Ecdysozoa</taxon>
        <taxon>Arthropoda</taxon>
        <taxon>Hexapoda</taxon>
        <taxon>Insecta</taxon>
        <taxon>Pterygota</taxon>
        <taxon>Neoptera</taxon>
        <taxon>Endopterygota</taxon>
        <taxon>Hymenoptera</taxon>
        <taxon>Apocrita</taxon>
        <taxon>Aculeata</taxon>
        <taxon>Formicoidea</taxon>
        <taxon>Formicidae</taxon>
        <taxon>Myrmicinae</taxon>
        <taxon>Atta</taxon>
    </lineage>
</organism>
<feature type="non-terminal residue" evidence="1">
    <location>
        <position position="1"/>
    </location>
</feature>
<dbReference type="Proteomes" id="UP000078540">
    <property type="component" value="Unassembled WGS sequence"/>
</dbReference>
<sequence>TGSSTASFTCNRSSPSIDFLMRNNFNFSNKSLILERKEFKRCDKITSFPSDIKTRSDILVLFRDDIEVITRMNDSSKPIHYHLHAEIKNIEDFHDVPIYSITKEILDNTRLQLLKENIRLSHLPEHSSSEI</sequence>
<protein>
    <submittedName>
        <fullName evidence="1">Uncharacterized protein</fullName>
    </submittedName>
</protein>
<dbReference type="AlphaFoldDB" id="A0A151I0J8"/>
<keyword evidence="2" id="KW-1185">Reference proteome</keyword>